<sequence length="110" mass="12051">MPSNLPNATAVLILGILSIIGCCFWGIGIIFGVIALVLASKDTKLYKANPSAYSNYSTLNTGRILAIVGIVLFVLSLIMMVVFGSIFGWDVLTNQELLQERMQEWAQQNQ</sequence>
<feature type="transmembrane region" description="Helical" evidence="1">
    <location>
        <begin position="64"/>
        <end position="89"/>
    </location>
</feature>
<evidence type="ECO:0000313" key="2">
    <source>
        <dbReference type="EMBL" id="RRA92398.1"/>
    </source>
</evidence>
<evidence type="ECO:0000256" key="1">
    <source>
        <dbReference type="SAM" id="Phobius"/>
    </source>
</evidence>
<accession>A0A3P1ATY4</accession>
<organism evidence="2 3">
    <name type="scientific">Paenimyroides viscosum</name>
    <dbReference type="NCBI Taxonomy" id="2488729"/>
    <lineage>
        <taxon>Bacteria</taxon>
        <taxon>Pseudomonadati</taxon>
        <taxon>Bacteroidota</taxon>
        <taxon>Flavobacteriia</taxon>
        <taxon>Flavobacteriales</taxon>
        <taxon>Flavobacteriaceae</taxon>
        <taxon>Paenimyroides</taxon>
    </lineage>
</organism>
<evidence type="ECO:0000313" key="3">
    <source>
        <dbReference type="Proteomes" id="UP000268372"/>
    </source>
</evidence>
<keyword evidence="1" id="KW-0812">Transmembrane</keyword>
<dbReference type="InterPro" id="IPR011655">
    <property type="entry name" value="MpPF26"/>
</dbReference>
<proteinExistence type="predicted"/>
<comment type="caution">
    <text evidence="2">The sequence shown here is derived from an EMBL/GenBank/DDBJ whole genome shotgun (WGS) entry which is preliminary data.</text>
</comment>
<dbReference type="Proteomes" id="UP000268372">
    <property type="component" value="Unassembled WGS sequence"/>
</dbReference>
<dbReference type="OrthoDB" id="1099888at2"/>
<reference evidence="2 3" key="1">
    <citation type="submission" date="2018-11" db="EMBL/GenBank/DDBJ databases">
        <title>Flavobacterium sp. nov., YIM 102796 draft genome.</title>
        <authorList>
            <person name="Li G."/>
            <person name="Jiang Y."/>
        </authorList>
    </citation>
    <scope>NUCLEOTIDE SEQUENCE [LARGE SCALE GENOMIC DNA]</scope>
    <source>
        <strain evidence="2 3">YIM 102796</strain>
    </source>
</reference>
<dbReference type="AlphaFoldDB" id="A0A3P1ATY4"/>
<name>A0A3P1ATY4_9FLAO</name>
<feature type="transmembrane region" description="Helical" evidence="1">
    <location>
        <begin position="12"/>
        <end position="39"/>
    </location>
</feature>
<dbReference type="NCBIfam" id="NF040945">
    <property type="entry name" value="CCC_membrane"/>
    <property type="match status" value="1"/>
</dbReference>
<dbReference type="EMBL" id="RQTJ01000027">
    <property type="protein sequence ID" value="RRA92398.1"/>
    <property type="molecule type" value="Genomic_DNA"/>
</dbReference>
<gene>
    <name evidence="2" type="ORF">EG242_11235</name>
</gene>
<keyword evidence="1" id="KW-1133">Transmembrane helix</keyword>
<protein>
    <submittedName>
        <fullName evidence="2">DUF4190 domain-containing protein</fullName>
    </submittedName>
</protein>
<dbReference type="Pfam" id="PF07666">
    <property type="entry name" value="MpPF26"/>
    <property type="match status" value="1"/>
</dbReference>
<keyword evidence="3" id="KW-1185">Reference proteome</keyword>
<keyword evidence="1" id="KW-0472">Membrane</keyword>